<protein>
    <submittedName>
        <fullName evidence="3">Uncharacterized protein</fullName>
    </submittedName>
</protein>
<gene>
    <name evidence="3" type="ORF">NP493_1032g00026</name>
</gene>
<dbReference type="InterPro" id="IPR038757">
    <property type="entry name" value="BRAP"/>
</dbReference>
<evidence type="ECO:0000313" key="3">
    <source>
        <dbReference type="EMBL" id="KAK2171729.1"/>
    </source>
</evidence>
<feature type="region of interest" description="Disordered" evidence="1">
    <location>
        <begin position="1"/>
        <end position="30"/>
    </location>
</feature>
<dbReference type="Gene3D" id="2.60.120.650">
    <property type="entry name" value="Cupin"/>
    <property type="match status" value="1"/>
</dbReference>
<sequence>MKSRKMQTKKTSGGDATQHQNPSGDLAGKNDDEMAMSVGDKLQMIDQEVRLLHQFCIAKGYNPWQIQEKAGPFVAAVKKTKRKKCGTTLLKLVALAAFVSVLVYYDPAYNAIRAYSRLAAIEVLPYWDWATLYNEHCLIENPYYTEQELTEEDCQRCENTTLIDRVSNLAKAVMAEYYLKQDIPVIVTDALKDWPAMDKFNVKFLDQMYQEEEKMKEMMPCMFDSDVDSANDDPRVLLPIVAADKISQWYAHWENCDRQCARAMRQYYQRPYFIPPMVQMGDTNWVFVASQYSHDRPKIVNIGRNVMLFAQVRGSSRIQLQPKSPCNATCKILYGSLHRGEILAVTDELWKFEYTPTGAKESIAIGFGGLYDDND</sequence>
<accession>A0AAD9NLN1</accession>
<evidence type="ECO:0000313" key="4">
    <source>
        <dbReference type="Proteomes" id="UP001209878"/>
    </source>
</evidence>
<keyword evidence="2" id="KW-0812">Transmembrane</keyword>
<dbReference type="PANTHER" id="PTHR35259:SF2">
    <property type="match status" value="1"/>
</dbReference>
<dbReference type="Proteomes" id="UP001209878">
    <property type="component" value="Unassembled WGS sequence"/>
</dbReference>
<evidence type="ECO:0000256" key="1">
    <source>
        <dbReference type="SAM" id="MobiDB-lite"/>
    </source>
</evidence>
<feature type="transmembrane region" description="Helical" evidence="2">
    <location>
        <begin position="88"/>
        <end position="105"/>
    </location>
</feature>
<feature type="compositionally biased region" description="Polar residues" evidence="1">
    <location>
        <begin position="9"/>
        <end position="23"/>
    </location>
</feature>
<keyword evidence="4" id="KW-1185">Reference proteome</keyword>
<comment type="caution">
    <text evidence="3">The sequence shown here is derived from an EMBL/GenBank/DDBJ whole genome shotgun (WGS) entry which is preliminary data.</text>
</comment>
<proteinExistence type="predicted"/>
<name>A0AAD9NLN1_RIDPI</name>
<dbReference type="SUPFAM" id="SSF51197">
    <property type="entry name" value="Clavaminate synthase-like"/>
    <property type="match status" value="1"/>
</dbReference>
<organism evidence="3 4">
    <name type="scientific">Ridgeia piscesae</name>
    <name type="common">Tubeworm</name>
    <dbReference type="NCBI Taxonomy" id="27915"/>
    <lineage>
        <taxon>Eukaryota</taxon>
        <taxon>Metazoa</taxon>
        <taxon>Spiralia</taxon>
        <taxon>Lophotrochozoa</taxon>
        <taxon>Annelida</taxon>
        <taxon>Polychaeta</taxon>
        <taxon>Sedentaria</taxon>
        <taxon>Canalipalpata</taxon>
        <taxon>Sabellida</taxon>
        <taxon>Siboglinidae</taxon>
        <taxon>Ridgeia</taxon>
    </lineage>
</organism>
<dbReference type="AlphaFoldDB" id="A0AAD9NLN1"/>
<dbReference type="EMBL" id="JAODUO010001032">
    <property type="protein sequence ID" value="KAK2171729.1"/>
    <property type="molecule type" value="Genomic_DNA"/>
</dbReference>
<keyword evidence="2" id="KW-1133">Transmembrane helix</keyword>
<keyword evidence="2" id="KW-0472">Membrane</keyword>
<reference evidence="3" key="1">
    <citation type="journal article" date="2023" name="Mol. Biol. Evol.">
        <title>Third-Generation Sequencing Reveals the Adaptive Role of the Epigenome in Three Deep-Sea Polychaetes.</title>
        <authorList>
            <person name="Perez M."/>
            <person name="Aroh O."/>
            <person name="Sun Y."/>
            <person name="Lan Y."/>
            <person name="Juniper S.K."/>
            <person name="Young C.R."/>
            <person name="Angers B."/>
            <person name="Qian P.Y."/>
        </authorList>
    </citation>
    <scope>NUCLEOTIDE SEQUENCE</scope>
    <source>
        <strain evidence="3">R07B-5</strain>
    </source>
</reference>
<dbReference type="PANTHER" id="PTHR35259">
    <property type="entry name" value="BOMBESIN RECEPTOR-ACTIVATED PROTEIN C6ORF89"/>
    <property type="match status" value="1"/>
</dbReference>
<evidence type="ECO:0000256" key="2">
    <source>
        <dbReference type="SAM" id="Phobius"/>
    </source>
</evidence>